<gene>
    <name evidence="1" type="ORF">ABZ931_15790</name>
</gene>
<comment type="caution">
    <text evidence="1">The sequence shown here is derived from an EMBL/GenBank/DDBJ whole genome shotgun (WGS) entry which is preliminary data.</text>
</comment>
<evidence type="ECO:0000313" key="2">
    <source>
        <dbReference type="Proteomes" id="UP001551189"/>
    </source>
</evidence>
<dbReference type="RefSeq" id="WP_359695788.1">
    <property type="nucleotide sequence ID" value="NZ_JBEYXT010000060.1"/>
</dbReference>
<dbReference type="Proteomes" id="UP001551189">
    <property type="component" value="Unassembled WGS sequence"/>
</dbReference>
<accession>A0ABV3AZ46</accession>
<sequence>MDLDALRFASFKLLDDAIEDWSTTVRNLAELKEAADKGLRGAANKANWTGENATVSKAFIGKTAGEFEDAHTQAESIRNILRDTRGELKGYQDKLQAAISRGLKKNLTVTSTQGGGFTVTMNIHPDRAAKGTTVPDHDAKDVTALRDEVQKILDDATESDNSASRVLKALVDQTELGFSDAGYKDRDSAAEALQQADALAKLAKKDPGDLTEKEFDRLNAGLKKYANDDLFAAQFATGLGARGTLDFWTGINDPHRAHDLGYERLDQFDDLQKNLSLALANASQSDSAGMAEWKNKMVGLVDKPVGRDGAFPLGGQVMSNLMRWGDFDDRFLDKYGARLMETEKRLTGNGSRGAWQRSGMDPLLNRTGSDSGWDPMTGYLAALSRSPDAATSFLSSEFISKNDENNPFERDTDGNGRNGKVSLTNFQYLFEERDWPQEWDDQGEKSVIGRNNLGMAIEAAATGHPGGEMPTVDTPPHNAAQAKLMESLVASIVDDPERLTDHGYMSDSIGQVTSEYLPDINRAMSDVERDGKSADWQAIQRMYPVHGSEAKLTHADVSQLLFILGKNEEGYAAVEVGQKAYMAQLMDYHLNPDLPADQRVSQDPEIVVKQIAGSSGEISGTLGLGQQEAIGQEASDKDKGYAQSMAQYKNWISGGVGTAVGVATSFVATPWVGAAVGGGAGTVTSVVLESVFQDAEGTALSDAQETGGEVWQRGLESNAEIAASASRAAAEKHGSTDAGDASLWARGSARQGYMNARAILEGQAPGSITGYAGS</sequence>
<name>A0ABV3AZ46_9ACTN</name>
<dbReference type="EMBL" id="JBEYXT010000060">
    <property type="protein sequence ID" value="MEU6802457.1"/>
    <property type="molecule type" value="Genomic_DNA"/>
</dbReference>
<evidence type="ECO:0008006" key="3">
    <source>
        <dbReference type="Google" id="ProtNLM"/>
    </source>
</evidence>
<proteinExistence type="predicted"/>
<reference evidence="1 2" key="1">
    <citation type="submission" date="2024-06" db="EMBL/GenBank/DDBJ databases">
        <title>The Natural Products Discovery Center: Release of the First 8490 Sequenced Strains for Exploring Actinobacteria Biosynthetic Diversity.</title>
        <authorList>
            <person name="Kalkreuter E."/>
            <person name="Kautsar S.A."/>
            <person name="Yang D."/>
            <person name="Bader C.D."/>
            <person name="Teijaro C.N."/>
            <person name="Fluegel L."/>
            <person name="Davis C.M."/>
            <person name="Simpson J.R."/>
            <person name="Lauterbach L."/>
            <person name="Steele A.D."/>
            <person name="Gui C."/>
            <person name="Meng S."/>
            <person name="Li G."/>
            <person name="Viehrig K."/>
            <person name="Ye F."/>
            <person name="Su P."/>
            <person name="Kiefer A.F."/>
            <person name="Nichols A."/>
            <person name="Cepeda A.J."/>
            <person name="Yan W."/>
            <person name="Fan B."/>
            <person name="Jiang Y."/>
            <person name="Adhikari A."/>
            <person name="Zheng C.-J."/>
            <person name="Schuster L."/>
            <person name="Cowan T.M."/>
            <person name="Smanski M.J."/>
            <person name="Chevrette M.G."/>
            <person name="De Carvalho L.P.S."/>
            <person name="Shen B."/>
        </authorList>
    </citation>
    <scope>NUCLEOTIDE SEQUENCE [LARGE SCALE GENOMIC DNA]</scope>
    <source>
        <strain evidence="1 2">NPDC046851</strain>
    </source>
</reference>
<protein>
    <recommendedName>
        <fullName evidence="3">AG2 protein</fullName>
    </recommendedName>
</protein>
<organism evidence="1 2">
    <name type="scientific">Streptomyces neyagawaensis</name>
    <dbReference type="NCBI Taxonomy" id="42238"/>
    <lineage>
        <taxon>Bacteria</taxon>
        <taxon>Bacillati</taxon>
        <taxon>Actinomycetota</taxon>
        <taxon>Actinomycetes</taxon>
        <taxon>Kitasatosporales</taxon>
        <taxon>Streptomycetaceae</taxon>
        <taxon>Streptomyces</taxon>
    </lineage>
</organism>
<keyword evidence="2" id="KW-1185">Reference proteome</keyword>
<evidence type="ECO:0000313" key="1">
    <source>
        <dbReference type="EMBL" id="MEU6802457.1"/>
    </source>
</evidence>